<dbReference type="InterPro" id="IPR001296">
    <property type="entry name" value="Glyco_trans_1"/>
</dbReference>
<protein>
    <recommendedName>
        <fullName evidence="1">D-inositol 3-phosphate glycosyltransferase</fullName>
    </recommendedName>
</protein>
<evidence type="ECO:0000256" key="1">
    <source>
        <dbReference type="ARBA" id="ARBA00021292"/>
    </source>
</evidence>
<dbReference type="CDD" id="cd03801">
    <property type="entry name" value="GT4_PimA-like"/>
    <property type="match status" value="1"/>
</dbReference>
<keyword evidence="7" id="KW-1185">Reference proteome</keyword>
<gene>
    <name evidence="6" type="ORF">Cph01nite_13760</name>
</gene>
<evidence type="ECO:0000313" key="6">
    <source>
        <dbReference type="EMBL" id="GIG39614.1"/>
    </source>
</evidence>
<dbReference type="Gene3D" id="3.40.50.2000">
    <property type="entry name" value="Glycogen Phosphorylase B"/>
    <property type="match status" value="2"/>
</dbReference>
<accession>A0ABQ4DJT9</accession>
<evidence type="ECO:0000259" key="5">
    <source>
        <dbReference type="Pfam" id="PF13579"/>
    </source>
</evidence>
<proteinExistence type="predicted"/>
<dbReference type="RefSeq" id="WP_203672607.1">
    <property type="nucleotide sequence ID" value="NZ_BONP01000006.1"/>
</dbReference>
<comment type="caution">
    <text evidence="6">The sequence shown here is derived from an EMBL/GenBank/DDBJ whole genome shotgun (WGS) entry which is preliminary data.</text>
</comment>
<dbReference type="InterPro" id="IPR050194">
    <property type="entry name" value="Glycosyltransferase_grp1"/>
</dbReference>
<evidence type="ECO:0000256" key="3">
    <source>
        <dbReference type="ARBA" id="ARBA00022679"/>
    </source>
</evidence>
<name>A0ABQ4DJT9_9CELL</name>
<reference evidence="6 7" key="1">
    <citation type="submission" date="2021-01" db="EMBL/GenBank/DDBJ databases">
        <title>Whole genome shotgun sequence of Cellulomonas phragmiteti NBRC 110785.</title>
        <authorList>
            <person name="Komaki H."/>
            <person name="Tamura T."/>
        </authorList>
    </citation>
    <scope>NUCLEOTIDE SEQUENCE [LARGE SCALE GENOMIC DNA]</scope>
    <source>
        <strain evidence="6 7">NBRC 110785</strain>
    </source>
</reference>
<evidence type="ECO:0000259" key="4">
    <source>
        <dbReference type="Pfam" id="PF00534"/>
    </source>
</evidence>
<keyword evidence="3" id="KW-0808">Transferase</keyword>
<feature type="domain" description="Glycosyl transferase family 1" evidence="4">
    <location>
        <begin position="202"/>
        <end position="368"/>
    </location>
</feature>
<sequence length="396" mass="43215">MRIVVVNNFYPPRVGGSSHLSDALARAYAARGHDVLVVTAAYGDAPPVEHRDGLTIVRLPAFALPESRFAVSFDISFATRPSLVRRLWRLLDGFAPDVVHQHGQFFDLTWATGAWARHRGVPTLLSIHTRLENPQAHYHGVFRGLDALMVYPTMRVHRPHLVVMDALMDDYVKARYRGATSGLEYIPVGVDAGWTVGGDRATGRARLGVDDATPLVLSLGHVIPLRDRVALVEALPAVLEQVPDVRLAVVGRVYYDAFERRADELGVRDHVLSVGAVPKSEVPDLLAAADVESHEQGIGLGTATLEAMAAGVPVVAPGRVDNFPTVPLGHREHLWVTEPGDVPALAAALVDALTDREHARRVGLAAQQVVHESFALERVVDQHLEVLERLAASRRR</sequence>
<keyword evidence="2" id="KW-0328">Glycosyltransferase</keyword>
<organism evidence="6 7">
    <name type="scientific">Cellulomonas phragmiteti</name>
    <dbReference type="NCBI Taxonomy" id="478780"/>
    <lineage>
        <taxon>Bacteria</taxon>
        <taxon>Bacillati</taxon>
        <taxon>Actinomycetota</taxon>
        <taxon>Actinomycetes</taxon>
        <taxon>Micrococcales</taxon>
        <taxon>Cellulomonadaceae</taxon>
        <taxon>Cellulomonas</taxon>
    </lineage>
</organism>
<evidence type="ECO:0000256" key="2">
    <source>
        <dbReference type="ARBA" id="ARBA00022676"/>
    </source>
</evidence>
<evidence type="ECO:0000313" key="7">
    <source>
        <dbReference type="Proteomes" id="UP000614741"/>
    </source>
</evidence>
<dbReference type="EMBL" id="BONP01000006">
    <property type="protein sequence ID" value="GIG39614.1"/>
    <property type="molecule type" value="Genomic_DNA"/>
</dbReference>
<dbReference type="SUPFAM" id="SSF53756">
    <property type="entry name" value="UDP-Glycosyltransferase/glycogen phosphorylase"/>
    <property type="match status" value="1"/>
</dbReference>
<feature type="domain" description="Glycosyltransferase subfamily 4-like N-terminal" evidence="5">
    <location>
        <begin position="19"/>
        <end position="135"/>
    </location>
</feature>
<dbReference type="Proteomes" id="UP000614741">
    <property type="component" value="Unassembled WGS sequence"/>
</dbReference>
<dbReference type="Pfam" id="PF13579">
    <property type="entry name" value="Glyco_trans_4_4"/>
    <property type="match status" value="1"/>
</dbReference>
<dbReference type="InterPro" id="IPR028098">
    <property type="entry name" value="Glyco_trans_4-like_N"/>
</dbReference>
<dbReference type="PANTHER" id="PTHR45947:SF3">
    <property type="entry name" value="SULFOQUINOVOSYL TRANSFERASE SQD2"/>
    <property type="match status" value="1"/>
</dbReference>
<dbReference type="PANTHER" id="PTHR45947">
    <property type="entry name" value="SULFOQUINOVOSYL TRANSFERASE SQD2"/>
    <property type="match status" value="1"/>
</dbReference>
<dbReference type="Pfam" id="PF00534">
    <property type="entry name" value="Glycos_transf_1"/>
    <property type="match status" value="1"/>
</dbReference>